<dbReference type="EMBL" id="JACXIZ010000002">
    <property type="protein sequence ID" value="MBD2843626.1"/>
    <property type="molecule type" value="Genomic_DNA"/>
</dbReference>
<proteinExistence type="predicted"/>
<protein>
    <submittedName>
        <fullName evidence="1">Uncharacterized protein</fullName>
    </submittedName>
</protein>
<dbReference type="Proteomes" id="UP000621560">
    <property type="component" value="Unassembled WGS sequence"/>
</dbReference>
<evidence type="ECO:0000313" key="2">
    <source>
        <dbReference type="Proteomes" id="UP000621560"/>
    </source>
</evidence>
<comment type="caution">
    <text evidence="1">The sequence shown here is derived from an EMBL/GenBank/DDBJ whole genome shotgun (WGS) entry which is preliminary data.</text>
</comment>
<keyword evidence="2" id="KW-1185">Reference proteome</keyword>
<evidence type="ECO:0000313" key="1">
    <source>
        <dbReference type="EMBL" id="MBD2843626.1"/>
    </source>
</evidence>
<organism evidence="1 2">
    <name type="scientific">Paenibacillus sabuli</name>
    <dbReference type="NCBI Taxonomy" id="2772509"/>
    <lineage>
        <taxon>Bacteria</taxon>
        <taxon>Bacillati</taxon>
        <taxon>Bacillota</taxon>
        <taxon>Bacilli</taxon>
        <taxon>Bacillales</taxon>
        <taxon>Paenibacillaceae</taxon>
        <taxon>Paenibacillus</taxon>
    </lineage>
</organism>
<gene>
    <name evidence="1" type="ORF">IDH44_00360</name>
</gene>
<reference evidence="1" key="1">
    <citation type="submission" date="2020-09" db="EMBL/GenBank/DDBJ databases">
        <title>A novel bacterium of genus Paenibacillus, isolated from South China Sea.</title>
        <authorList>
            <person name="Huang H."/>
            <person name="Mo K."/>
            <person name="Hu Y."/>
        </authorList>
    </citation>
    <scope>NUCLEOTIDE SEQUENCE</scope>
    <source>
        <strain evidence="1">IB182496</strain>
    </source>
</reference>
<dbReference type="RefSeq" id="WP_190913615.1">
    <property type="nucleotide sequence ID" value="NZ_JACXIZ010000002.1"/>
</dbReference>
<sequence length="66" mass="6815">MICTDELTVIEVDGQPLAALADRLRVPEPAASIPPDAPEHCPACQAGVTAATEVCPDCGLTLTDLQ</sequence>
<name>A0A927BN84_9BACL</name>
<accession>A0A927BN84</accession>
<dbReference type="AlphaFoldDB" id="A0A927BN84"/>